<evidence type="ECO:0000313" key="3">
    <source>
        <dbReference type="Proteomes" id="UP000675881"/>
    </source>
</evidence>
<keyword evidence="1" id="KW-0328">Glycosyltransferase</keyword>
<proteinExistence type="inferred from homology"/>
<keyword evidence="1" id="KW-0333">Golgi apparatus</keyword>
<protein>
    <recommendedName>
        <fullName evidence="1">L-Fucosyltransferase</fullName>
        <ecNumber evidence="1">2.4.1.-</ecNumber>
    </recommendedName>
</protein>
<accession>A0A7R8CGL6</accession>
<dbReference type="GO" id="GO:0008107">
    <property type="term" value="F:galactoside 2-alpha-L-fucosyltransferase activity"/>
    <property type="evidence" value="ECO:0007669"/>
    <property type="project" value="InterPro"/>
</dbReference>
<keyword evidence="1" id="KW-0812">Transmembrane</keyword>
<dbReference type="InterPro" id="IPR002516">
    <property type="entry name" value="Glyco_trans_11"/>
</dbReference>
<dbReference type="UniPathway" id="UPA00378"/>
<dbReference type="Pfam" id="PF01531">
    <property type="entry name" value="Glyco_transf_11"/>
    <property type="match status" value="1"/>
</dbReference>
<comment type="pathway">
    <text evidence="1">Protein modification; protein glycosylation.</text>
</comment>
<keyword evidence="1" id="KW-0808">Transferase</keyword>
<dbReference type="PANTHER" id="PTHR11927">
    <property type="entry name" value="GALACTOSIDE 2-L-FUCOSYLTRANSFERASE"/>
    <property type="match status" value="1"/>
</dbReference>
<dbReference type="EMBL" id="HG994580">
    <property type="protein sequence ID" value="CAF2770913.1"/>
    <property type="molecule type" value="Genomic_DNA"/>
</dbReference>
<evidence type="ECO:0000256" key="1">
    <source>
        <dbReference type="RuleBase" id="RU363129"/>
    </source>
</evidence>
<evidence type="ECO:0000313" key="2">
    <source>
        <dbReference type="EMBL" id="CAF2770913.1"/>
    </source>
</evidence>
<dbReference type="EC" id="2.4.1.-" evidence="1"/>
<keyword evidence="3" id="KW-1185">Reference proteome</keyword>
<dbReference type="OrthoDB" id="6381556at2759"/>
<comment type="subcellular location">
    <subcellularLocation>
        <location evidence="1">Golgi apparatus</location>
        <location evidence="1">Golgi stack membrane</location>
        <topology evidence="1">Single-pass type II membrane protein</topology>
    </subcellularLocation>
</comment>
<dbReference type="Proteomes" id="UP000675881">
    <property type="component" value="Chromosome 1"/>
</dbReference>
<sequence>MIIGHKCLYSFLSIIVELAAIANGEEDCGIGSPSSSSPPLKSKICYALFYQFKVSFGFNSYITQNCRETLDLYFTPEFNQLPDFYNDPSYRKGRFILLWPQTDKTPWGYRPEDHHCKEQDIFNKAMSKNFKNSNRLFPKHISDSVDAALNAIADSYPPGNLPLEFISIHNRRTDHHEFMKVNFDIDPLPLSYFKDAMEYFREDLEGEARPVFIYVSDDMDWGRERLGNEKDIHFVGKGTKDGVNVHLEDQVYDLALLIKCNKTIVTRGTYSLWVSILVGGEYYTEYGPIALDDY</sequence>
<dbReference type="GO" id="GO:0005975">
    <property type="term" value="P:carbohydrate metabolic process"/>
    <property type="evidence" value="ECO:0007669"/>
    <property type="project" value="InterPro"/>
</dbReference>
<keyword evidence="1" id="KW-0735">Signal-anchor</keyword>
<dbReference type="PANTHER" id="PTHR11927:SF9">
    <property type="entry name" value="L-FUCOSYLTRANSFERASE"/>
    <property type="match status" value="1"/>
</dbReference>
<name>A0A7R8CGL6_LEPSM</name>
<comment type="similarity">
    <text evidence="1">Belongs to the glycosyltransferase 11 family.</text>
</comment>
<dbReference type="AlphaFoldDB" id="A0A7R8CGL6"/>
<reference evidence="2" key="1">
    <citation type="submission" date="2021-02" db="EMBL/GenBank/DDBJ databases">
        <authorList>
            <person name="Bekaert M."/>
        </authorList>
    </citation>
    <scope>NUCLEOTIDE SEQUENCE</scope>
    <source>
        <strain evidence="2">IoA-00</strain>
    </source>
</reference>
<dbReference type="GO" id="GO:0032580">
    <property type="term" value="C:Golgi cisterna membrane"/>
    <property type="evidence" value="ECO:0007669"/>
    <property type="project" value="UniProtKB-SubCell"/>
</dbReference>
<gene>
    <name evidence="2" type="ORF">LSAA_777</name>
</gene>
<keyword evidence="1" id="KW-0325">Glycoprotein</keyword>
<organism evidence="2 3">
    <name type="scientific">Lepeophtheirus salmonis</name>
    <name type="common">Salmon louse</name>
    <name type="synonym">Caligus salmonis</name>
    <dbReference type="NCBI Taxonomy" id="72036"/>
    <lineage>
        <taxon>Eukaryota</taxon>
        <taxon>Metazoa</taxon>
        <taxon>Ecdysozoa</taxon>
        <taxon>Arthropoda</taxon>
        <taxon>Crustacea</taxon>
        <taxon>Multicrustacea</taxon>
        <taxon>Hexanauplia</taxon>
        <taxon>Copepoda</taxon>
        <taxon>Siphonostomatoida</taxon>
        <taxon>Caligidae</taxon>
        <taxon>Lepeophtheirus</taxon>
    </lineage>
</organism>